<dbReference type="PANTHER" id="PTHR48028">
    <property type="entry name" value="GLYCINE-RICH RNA-BINDING PROTEIN RZ1A"/>
    <property type="match status" value="1"/>
</dbReference>
<feature type="domain" description="RRM" evidence="7">
    <location>
        <begin position="95"/>
        <end position="171"/>
    </location>
</feature>
<protein>
    <recommendedName>
        <fullName evidence="7">RRM domain-containing protein</fullName>
    </recommendedName>
</protein>
<dbReference type="InterPro" id="IPR012677">
    <property type="entry name" value="Nucleotide-bd_a/b_plait_sf"/>
</dbReference>
<evidence type="ECO:0000256" key="6">
    <source>
        <dbReference type="PROSITE-ProRule" id="PRU00176"/>
    </source>
</evidence>
<evidence type="ECO:0000256" key="1">
    <source>
        <dbReference type="ARBA" id="ARBA00004123"/>
    </source>
</evidence>
<evidence type="ECO:0000259" key="7">
    <source>
        <dbReference type="PROSITE" id="PS50102"/>
    </source>
</evidence>
<evidence type="ECO:0000256" key="2">
    <source>
        <dbReference type="ARBA" id="ARBA00022664"/>
    </source>
</evidence>
<dbReference type="Gene3D" id="3.30.70.330">
    <property type="match status" value="2"/>
</dbReference>
<accession>A0AAD4KI40</accession>
<keyword evidence="4" id="KW-0508">mRNA splicing</keyword>
<evidence type="ECO:0000256" key="3">
    <source>
        <dbReference type="ARBA" id="ARBA00022884"/>
    </source>
</evidence>
<dbReference type="GO" id="GO:0008380">
    <property type="term" value="P:RNA splicing"/>
    <property type="evidence" value="ECO:0007669"/>
    <property type="project" value="UniProtKB-KW"/>
</dbReference>
<dbReference type="SUPFAM" id="SSF54928">
    <property type="entry name" value="RNA-binding domain, RBD"/>
    <property type="match status" value="2"/>
</dbReference>
<evidence type="ECO:0000256" key="5">
    <source>
        <dbReference type="ARBA" id="ARBA00023242"/>
    </source>
</evidence>
<reference evidence="8" key="1">
    <citation type="submission" date="2021-12" db="EMBL/GenBank/DDBJ databases">
        <title>Convergent genome expansion in fungi linked to evolution of root-endophyte symbiosis.</title>
        <authorList>
            <consortium name="DOE Joint Genome Institute"/>
            <person name="Ke Y.-H."/>
            <person name="Bonito G."/>
            <person name="Liao H.-L."/>
            <person name="Looney B."/>
            <person name="Rojas-Flechas A."/>
            <person name="Nash J."/>
            <person name="Hameed K."/>
            <person name="Schadt C."/>
            <person name="Martin F."/>
            <person name="Crous P.W."/>
            <person name="Miettinen O."/>
            <person name="Magnuson J.K."/>
            <person name="Labbe J."/>
            <person name="Jacobson D."/>
            <person name="Doktycz M.J."/>
            <person name="Veneault-Fourrey C."/>
            <person name="Kuo A."/>
            <person name="Mondo S."/>
            <person name="Calhoun S."/>
            <person name="Riley R."/>
            <person name="Ohm R."/>
            <person name="LaButti K."/>
            <person name="Andreopoulos B."/>
            <person name="Pangilinan J."/>
            <person name="Nolan M."/>
            <person name="Tritt A."/>
            <person name="Clum A."/>
            <person name="Lipzen A."/>
            <person name="Daum C."/>
            <person name="Barry K."/>
            <person name="Grigoriev I.V."/>
            <person name="Vilgalys R."/>
        </authorList>
    </citation>
    <scope>NUCLEOTIDE SEQUENCE</scope>
    <source>
        <strain evidence="8">PMI_201</strain>
    </source>
</reference>
<feature type="domain" description="RRM" evidence="7">
    <location>
        <begin position="3"/>
        <end position="80"/>
    </location>
</feature>
<name>A0AAD4KI40_9EURO</name>
<dbReference type="AlphaFoldDB" id="A0AAD4KI40"/>
<dbReference type="GO" id="GO:0006397">
    <property type="term" value="P:mRNA processing"/>
    <property type="evidence" value="ECO:0007669"/>
    <property type="project" value="UniProtKB-KW"/>
</dbReference>
<dbReference type="InterPro" id="IPR000504">
    <property type="entry name" value="RRM_dom"/>
</dbReference>
<dbReference type="InterPro" id="IPR051106">
    <property type="entry name" value="RNA-bind/splicing_reg"/>
</dbReference>
<comment type="subcellular location">
    <subcellularLocation>
        <location evidence="1">Nucleus</location>
    </subcellularLocation>
</comment>
<dbReference type="Pfam" id="PF00076">
    <property type="entry name" value="RRM_1"/>
    <property type="match status" value="2"/>
</dbReference>
<dbReference type="GO" id="GO:0005634">
    <property type="term" value="C:nucleus"/>
    <property type="evidence" value="ECO:0007669"/>
    <property type="project" value="UniProtKB-SubCell"/>
</dbReference>
<dbReference type="PANTHER" id="PTHR48028:SF4">
    <property type="entry name" value="SC35-LIKE SPLICING FACTOR"/>
    <property type="match status" value="1"/>
</dbReference>
<keyword evidence="2" id="KW-0507">mRNA processing</keyword>
<dbReference type="RefSeq" id="XP_046068202.1">
    <property type="nucleotide sequence ID" value="XM_046210213.1"/>
</dbReference>
<sequence>PKETIYVGNLFFDVTADDLKARMAEYGTVEHAKIVHDARGLSKGFGYVTFASVESAANAIAGMNQQTFEGRRAVVQYAAGVFKASSQRNKRDPTRTLYIGNISFDMTDRELKNLFKSVRNIVDVRVAIDRQTGQPRGFAHADFIDVASAQEAFEILSAKAPHGRRLRVDYS</sequence>
<evidence type="ECO:0000313" key="8">
    <source>
        <dbReference type="EMBL" id="KAH8692205.1"/>
    </source>
</evidence>
<evidence type="ECO:0000256" key="4">
    <source>
        <dbReference type="ARBA" id="ARBA00023187"/>
    </source>
</evidence>
<feature type="non-terminal residue" evidence="8">
    <location>
        <position position="1"/>
    </location>
</feature>
<comment type="caution">
    <text evidence="8">The sequence shown here is derived from an EMBL/GenBank/DDBJ whole genome shotgun (WGS) entry which is preliminary data.</text>
</comment>
<dbReference type="GeneID" id="70240500"/>
<dbReference type="GO" id="GO:0003723">
    <property type="term" value="F:RNA binding"/>
    <property type="evidence" value="ECO:0007669"/>
    <property type="project" value="UniProtKB-UniRule"/>
</dbReference>
<feature type="non-terminal residue" evidence="8">
    <location>
        <position position="171"/>
    </location>
</feature>
<keyword evidence="3 6" id="KW-0694">RNA-binding</keyword>
<dbReference type="EMBL" id="JAJTJA010000011">
    <property type="protein sequence ID" value="KAH8692205.1"/>
    <property type="molecule type" value="Genomic_DNA"/>
</dbReference>
<evidence type="ECO:0000313" key="9">
    <source>
        <dbReference type="Proteomes" id="UP001201262"/>
    </source>
</evidence>
<dbReference type="PROSITE" id="PS50102">
    <property type="entry name" value="RRM"/>
    <property type="match status" value="2"/>
</dbReference>
<keyword evidence="5" id="KW-0539">Nucleus</keyword>
<organism evidence="8 9">
    <name type="scientific">Talaromyces proteolyticus</name>
    <dbReference type="NCBI Taxonomy" id="1131652"/>
    <lineage>
        <taxon>Eukaryota</taxon>
        <taxon>Fungi</taxon>
        <taxon>Dikarya</taxon>
        <taxon>Ascomycota</taxon>
        <taxon>Pezizomycotina</taxon>
        <taxon>Eurotiomycetes</taxon>
        <taxon>Eurotiomycetidae</taxon>
        <taxon>Eurotiales</taxon>
        <taxon>Trichocomaceae</taxon>
        <taxon>Talaromyces</taxon>
        <taxon>Talaromyces sect. Bacilispori</taxon>
    </lineage>
</organism>
<proteinExistence type="predicted"/>
<dbReference type="Proteomes" id="UP001201262">
    <property type="component" value="Unassembled WGS sequence"/>
</dbReference>
<dbReference type="InterPro" id="IPR035979">
    <property type="entry name" value="RBD_domain_sf"/>
</dbReference>
<gene>
    <name evidence="8" type="ORF">BGW36DRAFT_280483</name>
</gene>
<dbReference type="SMART" id="SM00360">
    <property type="entry name" value="RRM"/>
    <property type="match status" value="2"/>
</dbReference>
<keyword evidence="9" id="KW-1185">Reference proteome</keyword>